<evidence type="ECO:0000256" key="1">
    <source>
        <dbReference type="ARBA" id="ARBA00004123"/>
    </source>
</evidence>
<dbReference type="Proteomes" id="UP001054252">
    <property type="component" value="Unassembled WGS sequence"/>
</dbReference>
<dbReference type="EMBL" id="BPVZ01000064">
    <property type="protein sequence ID" value="GKV23705.1"/>
    <property type="molecule type" value="Genomic_DNA"/>
</dbReference>
<gene>
    <name evidence="6" type="ORF">SLEP1_g33404</name>
</gene>
<organism evidence="6 7">
    <name type="scientific">Rubroshorea leprosula</name>
    <dbReference type="NCBI Taxonomy" id="152421"/>
    <lineage>
        <taxon>Eukaryota</taxon>
        <taxon>Viridiplantae</taxon>
        <taxon>Streptophyta</taxon>
        <taxon>Embryophyta</taxon>
        <taxon>Tracheophyta</taxon>
        <taxon>Spermatophyta</taxon>
        <taxon>Magnoliopsida</taxon>
        <taxon>eudicotyledons</taxon>
        <taxon>Gunneridae</taxon>
        <taxon>Pentapetalae</taxon>
        <taxon>rosids</taxon>
        <taxon>malvids</taxon>
        <taxon>Malvales</taxon>
        <taxon>Dipterocarpaceae</taxon>
        <taxon>Rubroshorea</taxon>
    </lineage>
</organism>
<comment type="subcellular location">
    <subcellularLocation>
        <location evidence="1">Nucleus</location>
    </subcellularLocation>
</comment>
<keyword evidence="5" id="KW-0539">Nucleus</keyword>
<reference evidence="6 7" key="1">
    <citation type="journal article" date="2021" name="Commun. Biol.">
        <title>The genome of Shorea leprosula (Dipterocarpaceae) highlights the ecological relevance of drought in aseasonal tropical rainforests.</title>
        <authorList>
            <person name="Ng K.K.S."/>
            <person name="Kobayashi M.J."/>
            <person name="Fawcett J.A."/>
            <person name="Hatakeyama M."/>
            <person name="Paape T."/>
            <person name="Ng C.H."/>
            <person name="Ang C.C."/>
            <person name="Tnah L.H."/>
            <person name="Lee C.T."/>
            <person name="Nishiyama T."/>
            <person name="Sese J."/>
            <person name="O'Brien M.J."/>
            <person name="Copetti D."/>
            <person name="Mohd Noor M.I."/>
            <person name="Ong R.C."/>
            <person name="Putra M."/>
            <person name="Sireger I.Z."/>
            <person name="Indrioko S."/>
            <person name="Kosugi Y."/>
            <person name="Izuno A."/>
            <person name="Isagi Y."/>
            <person name="Lee S.L."/>
            <person name="Shimizu K.K."/>
        </authorList>
    </citation>
    <scope>NUCLEOTIDE SEQUENCE [LARGE SCALE GENOMIC DNA]</scope>
    <source>
        <strain evidence="6">214</strain>
    </source>
</reference>
<sequence length="105" mass="12340">MAPIFEHRNIEQNDLERPLKFPCDAKLPNCWNLSCDGSSTTLDVIYDEKNTRKQLTVKKLPRGIYFTKGWNDFRIAKKIEKNDKISLHEDGNTYRIEVEKARKGR</sequence>
<evidence type="ECO:0008006" key="8">
    <source>
        <dbReference type="Google" id="ProtNLM"/>
    </source>
</evidence>
<dbReference type="GO" id="GO:0003677">
    <property type="term" value="F:DNA binding"/>
    <property type="evidence" value="ECO:0007669"/>
    <property type="project" value="UniProtKB-KW"/>
</dbReference>
<proteinExistence type="predicted"/>
<keyword evidence="3" id="KW-0238">DNA-binding</keyword>
<evidence type="ECO:0000256" key="5">
    <source>
        <dbReference type="ARBA" id="ARBA00023242"/>
    </source>
</evidence>
<dbReference type="InterPro" id="IPR015300">
    <property type="entry name" value="DNA-bd_pseudobarrel_sf"/>
</dbReference>
<evidence type="ECO:0000313" key="6">
    <source>
        <dbReference type="EMBL" id="GKV23705.1"/>
    </source>
</evidence>
<name>A0AAV5KGP0_9ROSI</name>
<keyword evidence="2" id="KW-0805">Transcription regulation</keyword>
<dbReference type="SUPFAM" id="SSF101936">
    <property type="entry name" value="DNA-binding pseudobarrel domain"/>
    <property type="match status" value="1"/>
</dbReference>
<evidence type="ECO:0000256" key="2">
    <source>
        <dbReference type="ARBA" id="ARBA00023015"/>
    </source>
</evidence>
<evidence type="ECO:0000256" key="4">
    <source>
        <dbReference type="ARBA" id="ARBA00023163"/>
    </source>
</evidence>
<keyword evidence="4" id="KW-0804">Transcription</keyword>
<evidence type="ECO:0000256" key="3">
    <source>
        <dbReference type="ARBA" id="ARBA00023125"/>
    </source>
</evidence>
<dbReference type="AlphaFoldDB" id="A0AAV5KGP0"/>
<evidence type="ECO:0000313" key="7">
    <source>
        <dbReference type="Proteomes" id="UP001054252"/>
    </source>
</evidence>
<accession>A0AAV5KGP0</accession>
<dbReference type="Gene3D" id="2.40.330.10">
    <property type="entry name" value="DNA-binding pseudobarrel domain"/>
    <property type="match status" value="1"/>
</dbReference>
<comment type="caution">
    <text evidence="6">The sequence shown here is derived from an EMBL/GenBank/DDBJ whole genome shotgun (WGS) entry which is preliminary data.</text>
</comment>
<protein>
    <recommendedName>
        <fullName evidence="8">TF-B3 domain-containing protein</fullName>
    </recommendedName>
</protein>
<dbReference type="GO" id="GO:0005634">
    <property type="term" value="C:nucleus"/>
    <property type="evidence" value="ECO:0007669"/>
    <property type="project" value="UniProtKB-SubCell"/>
</dbReference>
<keyword evidence="7" id="KW-1185">Reference proteome</keyword>